<keyword evidence="2" id="KW-1185">Reference proteome</keyword>
<dbReference type="SUPFAM" id="SSF51206">
    <property type="entry name" value="cAMP-binding domain-like"/>
    <property type="match status" value="1"/>
</dbReference>
<evidence type="ECO:0000313" key="1">
    <source>
        <dbReference type="EMBL" id="TGO06545.1"/>
    </source>
</evidence>
<dbReference type="EMBL" id="RHPJ01000001">
    <property type="protein sequence ID" value="TGO06545.1"/>
    <property type="molecule type" value="Genomic_DNA"/>
</dbReference>
<proteinExistence type="predicted"/>
<organism evidence="1 2">
    <name type="scientific">Serinibacter arcticus</name>
    <dbReference type="NCBI Taxonomy" id="1655435"/>
    <lineage>
        <taxon>Bacteria</taxon>
        <taxon>Bacillati</taxon>
        <taxon>Actinomycetota</taxon>
        <taxon>Actinomycetes</taxon>
        <taxon>Micrococcales</taxon>
        <taxon>Beutenbergiaceae</taxon>
        <taxon>Serinibacter</taxon>
    </lineage>
</organism>
<evidence type="ECO:0000313" key="2">
    <source>
        <dbReference type="Proteomes" id="UP000297318"/>
    </source>
</evidence>
<gene>
    <name evidence="1" type="ORF">SERN_0737</name>
</gene>
<reference evidence="1 2" key="1">
    <citation type="submission" date="2018-11" db="EMBL/GenBank/DDBJ databases">
        <title>Complete genome sequencing of the Actinobacteria Serinibacter sp. K3-2.</title>
        <authorList>
            <person name="Rakitin A.L."/>
            <person name="Beletsky A.V."/>
            <person name="Mardanov A.V."/>
            <person name="Ravin N.V."/>
            <person name="Gromova A.S."/>
            <person name="Filippova S.N."/>
            <person name="Gal'Chenko V.F."/>
        </authorList>
    </citation>
    <scope>NUCLEOTIDE SEQUENCE [LARGE SCALE GENOMIC DNA]</scope>
    <source>
        <strain evidence="1 2">K3-2</strain>
    </source>
</reference>
<dbReference type="OrthoDB" id="5144396at2"/>
<sequence>MVSSTLHGHALASTRLLLETYAGRRLAEWEQFTRATEIVTVERGAVLVPARVHHPYVYLVIRGLLKVRVRDGSTERTVAIHGENELATSWPGLGMDLFARVDGRTMPHLRADPRVRPDGSPFDLVAIEPTTAMRASFATLEALAERHHGWSLVLTTLIGTNLVRTVAALPDVHLSTPQERYLLFLERRPDLVERISQRELAAHLGVTEVGMSRIVRRVAAQRAEGESSQ</sequence>
<dbReference type="RefSeq" id="WP_135848725.1">
    <property type="nucleotide sequence ID" value="NZ_RHPJ01000001.1"/>
</dbReference>
<dbReference type="InterPro" id="IPR018490">
    <property type="entry name" value="cNMP-bd_dom_sf"/>
</dbReference>
<dbReference type="InterPro" id="IPR014710">
    <property type="entry name" value="RmlC-like_jellyroll"/>
</dbReference>
<accession>A0A4Z1E367</accession>
<dbReference type="Proteomes" id="UP000297318">
    <property type="component" value="Unassembled WGS sequence"/>
</dbReference>
<evidence type="ECO:0008006" key="3">
    <source>
        <dbReference type="Google" id="ProtNLM"/>
    </source>
</evidence>
<name>A0A4Z1E367_9MICO</name>
<dbReference type="AlphaFoldDB" id="A0A4Z1E367"/>
<comment type="caution">
    <text evidence="1">The sequence shown here is derived from an EMBL/GenBank/DDBJ whole genome shotgun (WGS) entry which is preliminary data.</text>
</comment>
<dbReference type="Gene3D" id="2.60.120.10">
    <property type="entry name" value="Jelly Rolls"/>
    <property type="match status" value="1"/>
</dbReference>
<protein>
    <recommendedName>
        <fullName evidence="3">Transcriptional regulator, Crp/Fnr family</fullName>
    </recommendedName>
</protein>